<protein>
    <submittedName>
        <fullName evidence="2">Uncharacterized protein</fullName>
    </submittedName>
</protein>
<feature type="chain" id="PRO_5046133849" evidence="1">
    <location>
        <begin position="26"/>
        <end position="242"/>
    </location>
</feature>
<proteinExistence type="predicted"/>
<keyword evidence="1" id="KW-0732">Signal</keyword>
<organism evidence="2 3">
    <name type="scientific">Lysinibacillus capsici</name>
    <dbReference type="NCBI Taxonomy" id="2115968"/>
    <lineage>
        <taxon>Bacteria</taxon>
        <taxon>Bacillati</taxon>
        <taxon>Bacillota</taxon>
        <taxon>Bacilli</taxon>
        <taxon>Bacillales</taxon>
        <taxon>Bacillaceae</taxon>
        <taxon>Lysinibacillus</taxon>
    </lineage>
</organism>
<reference evidence="2 3" key="1">
    <citation type="submission" date="2023-04" db="EMBL/GenBank/DDBJ databases">
        <title>Genomic of Lysinibacillus capsici TSBLM.</title>
        <authorList>
            <person name="Hu X.S."/>
            <person name="Yu C.H."/>
        </authorList>
    </citation>
    <scope>NUCLEOTIDE SEQUENCE [LARGE SCALE GENOMIC DNA]</scope>
    <source>
        <strain evidence="2 3">TSBLM</strain>
    </source>
</reference>
<evidence type="ECO:0000256" key="1">
    <source>
        <dbReference type="SAM" id="SignalP"/>
    </source>
</evidence>
<name>A0ABY8KF78_9BACI</name>
<dbReference type="RefSeq" id="WP_233732487.1">
    <property type="nucleotide sequence ID" value="NZ_CP122283.1"/>
</dbReference>
<dbReference type="EMBL" id="CP122283">
    <property type="protein sequence ID" value="WGF38143.1"/>
    <property type="molecule type" value="Genomic_DNA"/>
</dbReference>
<dbReference type="Proteomes" id="UP001244564">
    <property type="component" value="Chromosome"/>
</dbReference>
<gene>
    <name evidence="2" type="ORF">QBO96_20855</name>
</gene>
<keyword evidence="3" id="KW-1185">Reference proteome</keyword>
<feature type="signal peptide" evidence="1">
    <location>
        <begin position="1"/>
        <end position="25"/>
    </location>
</feature>
<evidence type="ECO:0000313" key="3">
    <source>
        <dbReference type="Proteomes" id="UP001244564"/>
    </source>
</evidence>
<sequence>MKKIITGIVAIIFMFSITTQFPATAAQIENETIDNLSTILTSVLELDKEFDKTIGFDGDYIAIDTNLAKKQGATDSDIKLAISKVNEHNQIINDTLAIQPFVTYDENGFYFDEESARKENVSEDLIESTTKDFELMNSVQPLAACNGKSKYEKTSVGFYTYFDSCQASKIITYIQIGAGIATLGAAIAAFIAPPLGLATIIAIGLIDIGATALNLSSVKDCGLWIKWTGTVNPDPFWIGSQC</sequence>
<accession>A0ABY8KF78</accession>
<evidence type="ECO:0000313" key="2">
    <source>
        <dbReference type="EMBL" id="WGF38143.1"/>
    </source>
</evidence>